<dbReference type="VEuPathDB" id="PlasmoDB:PGAL8A_00223500"/>
<sequence length="744" mass="90676">MKFIKNIIRYRKTVFSHFHKSYLCKKFLNYLDPHNTNWRCFCFLLKKDIDEQHEKKNICVVYQNEIKDIYKDNELKKNVKIINNNICEINEKLLKENLNQYNLFNVYLDKIKKKEKKKKIINLNSVKYFDDYIYLFNLESLLVYTYNKFKIFKKKKSMTNNDFYYFFKIFIQFNVILNDFFYYKNEKKCNECFISTFQPYLKNVSLIRKIEKTFDENFYLKILQIIKIYNQINFFNKLKNTNFQILLNRLNISDRQKHSLRMKTPQKEFSDKDENHLFYECMSYNEKDYIYNNDLDFIKNLKIFDKIYEIKSIENYLYCKDEDSKKNKNSCVSLDKIYYYNNKIENPDFSNNKVNKNNELINDKIACEEGIDENINHYLNLVKGFSYLLKNFIKYLNDDGMARLFMNCSKMFDKKDTNEVSLFYKEMYEKIKKMKNITNKNLAYILNGCNYYLKEENFYLIKHLKNDLLNNFRRNDKKSNFNIYNITPSHLENIVFTFSKNNIKDEKLFLLFTEIIKEKYEGFSCIISINILNSFSLLNYEMLIFDFLYEKIKSFDFITFMMCKGNNIIKLIKTLLQIESRNFLKKENSNIILKKSKMHNITLSNNNINEKYIGENTIEKDNQTLTEEYIYINLIIALLYEHKTFKRNSLNENIILDIYKKLLRLHIIKVKNKKDLNILKNIFKKNYKTFCIKEFDKYFVFSFISLNFNKINFHKLIFALLKYNNLICEKKSTNNYKEKKKKFI</sequence>
<name>A0A1J1GU45_PLAGA</name>
<organism evidence="1 2">
    <name type="scientific">Plasmodium gallinaceum</name>
    <dbReference type="NCBI Taxonomy" id="5849"/>
    <lineage>
        <taxon>Eukaryota</taxon>
        <taxon>Sar</taxon>
        <taxon>Alveolata</taxon>
        <taxon>Apicomplexa</taxon>
        <taxon>Aconoidasida</taxon>
        <taxon>Haemosporida</taxon>
        <taxon>Plasmodiidae</taxon>
        <taxon>Plasmodium</taxon>
        <taxon>Plasmodium (Haemamoeba)</taxon>
    </lineage>
</organism>
<dbReference type="GeneID" id="39730762"/>
<dbReference type="AlphaFoldDB" id="A0A1J1GU45"/>
<accession>A0A1J1GU45</accession>
<comment type="caution">
    <text evidence="1">The sequence shown here is derived from an EMBL/GenBank/DDBJ whole genome shotgun (WGS) entry which is preliminary data.</text>
</comment>
<keyword evidence="2" id="KW-1185">Reference proteome</keyword>
<protein>
    <submittedName>
        <fullName evidence="1">Uncharacterized protein</fullName>
    </submittedName>
</protein>
<proteinExistence type="predicted"/>
<dbReference type="Proteomes" id="UP000220797">
    <property type="component" value="Unassembled WGS sequence"/>
</dbReference>
<reference evidence="1" key="1">
    <citation type="submission" date="2015-04" db="EMBL/GenBank/DDBJ databases">
        <authorList>
            <consortium name="Pathogen Informatics"/>
        </authorList>
    </citation>
    <scope>NUCLEOTIDE SEQUENCE [LARGE SCALE GENOMIC DNA]</scope>
    <source>
        <strain evidence="1">8A</strain>
    </source>
</reference>
<dbReference type="RefSeq" id="XP_028527653.1">
    <property type="nucleotide sequence ID" value="XM_028670951.1"/>
</dbReference>
<dbReference type="OrthoDB" id="392692at2759"/>
<evidence type="ECO:0000313" key="1">
    <source>
        <dbReference type="EMBL" id="CRG94838.1"/>
    </source>
</evidence>
<dbReference type="OMA" id="LFYKEMY"/>
<gene>
    <name evidence="1" type="ORF">PGAL8A_00223500</name>
</gene>
<dbReference type="EMBL" id="CVMV01000032">
    <property type="protein sequence ID" value="CRG94838.1"/>
    <property type="molecule type" value="Genomic_DNA"/>
</dbReference>
<evidence type="ECO:0000313" key="2">
    <source>
        <dbReference type="Proteomes" id="UP000220797"/>
    </source>
</evidence>